<evidence type="ECO:0000259" key="11">
    <source>
        <dbReference type="PROSITE" id="PS50089"/>
    </source>
</evidence>
<evidence type="ECO:0000256" key="8">
    <source>
        <dbReference type="ARBA" id="ARBA00022833"/>
    </source>
</evidence>
<evidence type="ECO:0000256" key="5">
    <source>
        <dbReference type="ARBA" id="ARBA00022737"/>
    </source>
</evidence>
<dbReference type="CDD" id="cd20335">
    <property type="entry name" value="BRcat_RBR"/>
    <property type="match status" value="1"/>
</dbReference>
<evidence type="ECO:0000256" key="7">
    <source>
        <dbReference type="ARBA" id="ARBA00022786"/>
    </source>
</evidence>
<dbReference type="PROSITE" id="PS51873">
    <property type="entry name" value="TRIAD"/>
    <property type="match status" value="1"/>
</dbReference>
<evidence type="ECO:0000256" key="1">
    <source>
        <dbReference type="ARBA" id="ARBA00001798"/>
    </source>
</evidence>
<keyword evidence="6 9" id="KW-0863">Zinc-finger</keyword>
<dbReference type="GO" id="GO:0061630">
    <property type="term" value="F:ubiquitin protein ligase activity"/>
    <property type="evidence" value="ECO:0007669"/>
    <property type="project" value="UniProtKB-EC"/>
</dbReference>
<accession>A0A9P4WBU8</accession>
<dbReference type="Proteomes" id="UP000801428">
    <property type="component" value="Unassembled WGS sequence"/>
</dbReference>
<feature type="domain" description="RING-type" evidence="11">
    <location>
        <begin position="218"/>
        <end position="266"/>
    </location>
</feature>
<dbReference type="Gene3D" id="3.30.40.10">
    <property type="entry name" value="Zinc/RING finger domain, C3HC4 (zinc finger)"/>
    <property type="match status" value="1"/>
</dbReference>
<dbReference type="PANTHER" id="PTHR11685">
    <property type="entry name" value="RBR FAMILY RING FINGER AND IBR DOMAIN-CONTAINING"/>
    <property type="match status" value="1"/>
</dbReference>
<dbReference type="EC" id="2.3.2.31" evidence="2"/>
<keyword evidence="14" id="KW-1185">Reference proteome</keyword>
<evidence type="ECO:0000256" key="4">
    <source>
        <dbReference type="ARBA" id="ARBA00022723"/>
    </source>
</evidence>
<dbReference type="Pfam" id="PF01485">
    <property type="entry name" value="IBR"/>
    <property type="match status" value="1"/>
</dbReference>
<dbReference type="OrthoDB" id="1431934at2759"/>
<dbReference type="EMBL" id="SWKU01000008">
    <property type="protein sequence ID" value="KAF3004207.1"/>
    <property type="molecule type" value="Genomic_DNA"/>
</dbReference>
<dbReference type="AlphaFoldDB" id="A0A9P4WBU8"/>
<keyword evidence="8" id="KW-0862">Zinc</keyword>
<evidence type="ECO:0000313" key="13">
    <source>
        <dbReference type="EMBL" id="KAF3004207.1"/>
    </source>
</evidence>
<dbReference type="PROSITE" id="PS50089">
    <property type="entry name" value="ZF_RING_2"/>
    <property type="match status" value="1"/>
</dbReference>
<comment type="caution">
    <text evidence="13">The sequence shown here is derived from an EMBL/GenBank/DDBJ whole genome shotgun (WGS) entry which is preliminary data.</text>
</comment>
<evidence type="ECO:0000256" key="10">
    <source>
        <dbReference type="SAM" id="MobiDB-lite"/>
    </source>
</evidence>
<dbReference type="SMART" id="SM00647">
    <property type="entry name" value="IBR"/>
    <property type="match status" value="2"/>
</dbReference>
<protein>
    <recommendedName>
        <fullName evidence="2">RBR-type E3 ubiquitin transferase</fullName>
        <ecNumber evidence="2">2.3.2.31</ecNumber>
    </recommendedName>
</protein>
<reference evidence="13" key="1">
    <citation type="submission" date="2019-04" db="EMBL/GenBank/DDBJ databases">
        <title>Sequencing of skin fungus with MAO and IRED activity.</title>
        <authorList>
            <person name="Marsaioli A.J."/>
            <person name="Bonatto J.M.C."/>
            <person name="Reis Junior O."/>
        </authorList>
    </citation>
    <scope>NUCLEOTIDE SEQUENCE</scope>
    <source>
        <strain evidence="13">30M1</strain>
    </source>
</reference>
<feature type="compositionally biased region" description="Basic and acidic residues" evidence="10">
    <location>
        <begin position="85"/>
        <end position="100"/>
    </location>
</feature>
<organism evidence="13 14">
    <name type="scientific">Curvularia kusanoi</name>
    <name type="common">Cochliobolus kusanoi</name>
    <dbReference type="NCBI Taxonomy" id="90978"/>
    <lineage>
        <taxon>Eukaryota</taxon>
        <taxon>Fungi</taxon>
        <taxon>Dikarya</taxon>
        <taxon>Ascomycota</taxon>
        <taxon>Pezizomycotina</taxon>
        <taxon>Dothideomycetes</taxon>
        <taxon>Pleosporomycetidae</taxon>
        <taxon>Pleosporales</taxon>
        <taxon>Pleosporineae</taxon>
        <taxon>Pleosporaceae</taxon>
        <taxon>Curvularia</taxon>
    </lineage>
</organism>
<comment type="catalytic activity">
    <reaction evidence="1">
        <text>[E2 ubiquitin-conjugating enzyme]-S-ubiquitinyl-L-cysteine + [acceptor protein]-L-lysine = [E2 ubiquitin-conjugating enzyme]-L-cysteine + [acceptor protein]-N(6)-ubiquitinyl-L-lysine.</text>
        <dbReference type="EC" id="2.3.2.31"/>
    </reaction>
</comment>
<keyword evidence="7" id="KW-0833">Ubl conjugation pathway</keyword>
<dbReference type="InterPro" id="IPR002867">
    <property type="entry name" value="IBR_dom"/>
</dbReference>
<feature type="region of interest" description="Disordered" evidence="10">
    <location>
        <begin position="26"/>
        <end position="101"/>
    </location>
</feature>
<keyword evidence="3" id="KW-0808">Transferase</keyword>
<sequence length="418" mass="47123">MDISSLSTEALRNELRRRQARLFTPAWRPPRRPSPNIEDFGEVSEEDSLFVPERRSDTLRGAASQTRKRRRSGSPAFFNTNAGPPRRDTTHTEDRKETHKTGRNTCVDAQEEKDLILAKRLQAEEDAVFQDTSRRWADTRFGTKAYPIDLDCTASPLWNTHSLYNIPGSSHANGNSLDPKSPKDQTPLDAAIARQLDKEELQAQEERLREATSRTRDCTVCGEAALIASLPSLSSCTHSAQVCRDCYAQWIAPQLGDNGWQEAKCPSPTCKTSLTYEEIKQYATAAVFQRYDAFKARSALSSDPDFRWCRGEGCVSGQIHDAEEVGNVFVCVECRARFCTVHEGADHADESCEEFEYRTSGQKERDERRKEEEASEKAMGRLSKKCPNAACGSPIQKNGGCNHITCWKCQHDFCYVYK</sequence>
<name>A0A9P4WBU8_CURKU</name>
<keyword evidence="4" id="KW-0479">Metal-binding</keyword>
<dbReference type="Pfam" id="PF22191">
    <property type="entry name" value="IBR_1"/>
    <property type="match status" value="1"/>
</dbReference>
<gene>
    <name evidence="13" type="ORF">E8E13_006834</name>
</gene>
<dbReference type="SUPFAM" id="SSF57850">
    <property type="entry name" value="RING/U-box"/>
    <property type="match status" value="3"/>
</dbReference>
<evidence type="ECO:0000313" key="14">
    <source>
        <dbReference type="Proteomes" id="UP000801428"/>
    </source>
</evidence>
<evidence type="ECO:0000256" key="9">
    <source>
        <dbReference type="PROSITE-ProRule" id="PRU00175"/>
    </source>
</evidence>
<dbReference type="CDD" id="cd20336">
    <property type="entry name" value="Rcat_RBR"/>
    <property type="match status" value="1"/>
</dbReference>
<dbReference type="InterPro" id="IPR031127">
    <property type="entry name" value="E3_UB_ligase_RBR"/>
</dbReference>
<dbReference type="GO" id="GO:0008270">
    <property type="term" value="F:zinc ion binding"/>
    <property type="evidence" value="ECO:0007669"/>
    <property type="project" value="UniProtKB-KW"/>
</dbReference>
<dbReference type="GO" id="GO:0016567">
    <property type="term" value="P:protein ubiquitination"/>
    <property type="evidence" value="ECO:0007669"/>
    <property type="project" value="InterPro"/>
</dbReference>
<feature type="compositionally biased region" description="Acidic residues" evidence="10">
    <location>
        <begin position="39"/>
        <end position="48"/>
    </location>
</feature>
<evidence type="ECO:0000259" key="12">
    <source>
        <dbReference type="PROSITE" id="PS51873"/>
    </source>
</evidence>
<evidence type="ECO:0000256" key="3">
    <source>
        <dbReference type="ARBA" id="ARBA00022679"/>
    </source>
</evidence>
<keyword evidence="5" id="KW-0677">Repeat</keyword>
<feature type="domain" description="RING-type" evidence="12">
    <location>
        <begin position="214"/>
        <end position="418"/>
    </location>
</feature>
<dbReference type="InterPro" id="IPR001841">
    <property type="entry name" value="Znf_RING"/>
</dbReference>
<proteinExistence type="predicted"/>
<dbReference type="Gene3D" id="1.20.120.1750">
    <property type="match status" value="1"/>
</dbReference>
<evidence type="ECO:0000256" key="2">
    <source>
        <dbReference type="ARBA" id="ARBA00012251"/>
    </source>
</evidence>
<dbReference type="InterPro" id="IPR044066">
    <property type="entry name" value="TRIAD_supradom"/>
</dbReference>
<dbReference type="InterPro" id="IPR013083">
    <property type="entry name" value="Znf_RING/FYVE/PHD"/>
</dbReference>
<evidence type="ECO:0000256" key="6">
    <source>
        <dbReference type="ARBA" id="ARBA00022771"/>
    </source>
</evidence>